<keyword evidence="1" id="KW-0808">Transferase</keyword>
<organism evidence="1 2">
    <name type="scientific">Ruminococcus albus (strain ATCC 27210 / DSM 20455 / JCM 14654 / NCDO 2250 / 7)</name>
    <dbReference type="NCBI Taxonomy" id="697329"/>
    <lineage>
        <taxon>Bacteria</taxon>
        <taxon>Bacillati</taxon>
        <taxon>Bacillota</taxon>
        <taxon>Clostridia</taxon>
        <taxon>Eubacteriales</taxon>
        <taxon>Oscillospiraceae</taxon>
        <taxon>Ruminococcus</taxon>
    </lineage>
</organism>
<accession>E6UEJ8</accession>
<proteinExistence type="predicted"/>
<dbReference type="SUPFAM" id="SSF53756">
    <property type="entry name" value="UDP-Glycosyltransferase/glycogen phosphorylase"/>
    <property type="match status" value="1"/>
</dbReference>
<gene>
    <name evidence="1" type="ordered locus">Rumal_0398</name>
</gene>
<dbReference type="Proteomes" id="UP000006919">
    <property type="component" value="Chromosome"/>
</dbReference>
<dbReference type="AlphaFoldDB" id="E6UEJ8"/>
<dbReference type="GO" id="GO:0016740">
    <property type="term" value="F:transferase activity"/>
    <property type="evidence" value="ECO:0007669"/>
    <property type="project" value="UniProtKB-KW"/>
</dbReference>
<dbReference type="STRING" id="697329.Rumal_0398"/>
<dbReference type="HOGENOM" id="CLU_063678_0_0_9"/>
<dbReference type="PANTHER" id="PTHR12526">
    <property type="entry name" value="GLYCOSYLTRANSFERASE"/>
    <property type="match status" value="1"/>
</dbReference>
<dbReference type="Pfam" id="PF13692">
    <property type="entry name" value="Glyco_trans_1_4"/>
    <property type="match status" value="1"/>
</dbReference>
<sequence>MKTISVYTRGFTHAASYYRILQYTEKIKDAKITNRFTMTEKMYRSYTDAPNLFNKIRYHLMFFFRNLANFTADMVSKPDTVVISRAAVPKVCFFPLSFMYERVLKNSKVIWDFDDDIFGINEITKTEARLLQKYSSEIIVTSDYLKNMLNKKCRDKVTMLPTTDGDLMVDEETGRNCPRVQTFDKHINILWVGASSGLKHVHNVVEALDKAAERVYKKSGRTVTLTVICNLPLEHDTEYLKIKNIRWARDIVLDEILKAHIGIMPLLNIKRSLGKGGFKLVQYMAAGLPSIASDVGYNSSVVTDHETGILVDDKDNTDGWADAVEELSVDLDSWKDYSRASKEKWEENFSFERNLAVWHDMLTK</sequence>
<dbReference type="OrthoDB" id="9815351at2"/>
<dbReference type="Gene3D" id="3.40.50.2000">
    <property type="entry name" value="Glycogen Phosphorylase B"/>
    <property type="match status" value="1"/>
</dbReference>
<dbReference type="KEGG" id="ral:Rumal_0398"/>
<protein>
    <submittedName>
        <fullName evidence="1">Glycosyl transferase group 1</fullName>
    </submittedName>
</protein>
<reference evidence="1 2" key="1">
    <citation type="journal article" date="2011" name="J. Bacteriol.">
        <title>Complete genome of the cellulolytic ruminal bacterium Ruminococcus albus 7.</title>
        <authorList>
            <person name="Suen G."/>
            <person name="Stevenson D.M."/>
            <person name="Bruce D.C."/>
            <person name="Chertkov O."/>
            <person name="Copeland A."/>
            <person name="Cheng J.F."/>
            <person name="Detter C."/>
            <person name="Detter J.C."/>
            <person name="Goodwin L.A."/>
            <person name="Han C.S."/>
            <person name="Hauser L.J."/>
            <person name="Ivanova N.N."/>
            <person name="Kyrpides N.C."/>
            <person name="Land M.L."/>
            <person name="Lapidus A."/>
            <person name="Lucas S."/>
            <person name="Ovchinnikova G."/>
            <person name="Pitluck S."/>
            <person name="Tapia R."/>
            <person name="Woyke T."/>
            <person name="Boyum J."/>
            <person name="Mead D."/>
            <person name="Weimer P.J."/>
        </authorList>
    </citation>
    <scope>NUCLEOTIDE SEQUENCE [LARGE SCALE GENOMIC DNA]</scope>
    <source>
        <strain evidence="2">ATCC 27210 / DSM 20455 / JCM 14654 / NCDO 2250 / 7</strain>
    </source>
</reference>
<dbReference type="EMBL" id="CP002403">
    <property type="protein sequence ID" value="ADU20953.1"/>
    <property type="molecule type" value="Genomic_DNA"/>
</dbReference>
<dbReference type="RefSeq" id="WP_013497145.1">
    <property type="nucleotide sequence ID" value="NC_014833.1"/>
</dbReference>
<dbReference type="eggNOG" id="COG0438">
    <property type="taxonomic scope" value="Bacteria"/>
</dbReference>
<evidence type="ECO:0000313" key="1">
    <source>
        <dbReference type="EMBL" id="ADU20953.1"/>
    </source>
</evidence>
<name>E6UEJ8_RUMA7</name>
<evidence type="ECO:0000313" key="2">
    <source>
        <dbReference type="Proteomes" id="UP000006919"/>
    </source>
</evidence>